<dbReference type="AlphaFoldDB" id="A0A8J3EZ93"/>
<dbReference type="SMART" id="SM00248">
    <property type="entry name" value="ANK"/>
    <property type="match status" value="5"/>
</dbReference>
<dbReference type="Proteomes" id="UP000642180">
    <property type="component" value="Unassembled WGS sequence"/>
</dbReference>
<dbReference type="SUPFAM" id="SSF48403">
    <property type="entry name" value="Ankyrin repeat"/>
    <property type="match status" value="1"/>
</dbReference>
<dbReference type="InterPro" id="IPR036770">
    <property type="entry name" value="Ankyrin_rpt-contain_sf"/>
</dbReference>
<dbReference type="PROSITE" id="PS50297">
    <property type="entry name" value="ANK_REP_REGION"/>
    <property type="match status" value="3"/>
</dbReference>
<gene>
    <name evidence="4" type="ORF">GCM10008066_05500</name>
</gene>
<evidence type="ECO:0000256" key="3">
    <source>
        <dbReference type="PROSITE-ProRule" id="PRU00023"/>
    </source>
</evidence>
<dbReference type="InterPro" id="IPR002110">
    <property type="entry name" value="Ankyrin_rpt"/>
</dbReference>
<feature type="repeat" description="ANK" evidence="3">
    <location>
        <begin position="103"/>
        <end position="135"/>
    </location>
</feature>
<proteinExistence type="predicted"/>
<keyword evidence="2 3" id="KW-0040">ANK repeat</keyword>
<evidence type="ECO:0000256" key="2">
    <source>
        <dbReference type="ARBA" id="ARBA00023043"/>
    </source>
</evidence>
<reference evidence="5" key="1">
    <citation type="journal article" date="2019" name="Int. J. Syst. Evol. Microbiol.">
        <title>The Global Catalogue of Microorganisms (GCM) 10K type strain sequencing project: providing services to taxonomists for standard genome sequencing and annotation.</title>
        <authorList>
            <consortium name="The Broad Institute Genomics Platform"/>
            <consortium name="The Broad Institute Genome Sequencing Center for Infectious Disease"/>
            <person name="Wu L."/>
            <person name="Ma J."/>
        </authorList>
    </citation>
    <scope>NUCLEOTIDE SEQUENCE [LARGE SCALE GENOMIC DNA]</scope>
    <source>
        <strain evidence="5">CCM 2767</strain>
    </source>
</reference>
<feature type="repeat" description="ANK" evidence="3">
    <location>
        <begin position="166"/>
        <end position="198"/>
    </location>
</feature>
<organism evidence="4 5">
    <name type="scientific">Oxalicibacterium faecigallinarum</name>
    <dbReference type="NCBI Taxonomy" id="573741"/>
    <lineage>
        <taxon>Bacteria</taxon>
        <taxon>Pseudomonadati</taxon>
        <taxon>Pseudomonadota</taxon>
        <taxon>Betaproteobacteria</taxon>
        <taxon>Burkholderiales</taxon>
        <taxon>Oxalobacteraceae</taxon>
        <taxon>Oxalicibacterium</taxon>
    </lineage>
</organism>
<protein>
    <recommendedName>
        <fullName evidence="6">Ankyrin repeat domain-containing protein</fullName>
    </recommendedName>
</protein>
<dbReference type="Pfam" id="PF12796">
    <property type="entry name" value="Ank_2"/>
    <property type="match status" value="2"/>
</dbReference>
<accession>A0A8J3EZ93</accession>
<feature type="repeat" description="ANK" evidence="3">
    <location>
        <begin position="133"/>
        <end position="165"/>
    </location>
</feature>
<sequence length="229" mass="24499">MTLQRNPSLVTRRTVLHIASAALVLSVMPSLAFSSSYDDFFKAAKLDDVRTMESLLKRGFDPNTIEPERGDTGLILALREKSMGVVTALLDSPRINLEARTGNGDNALMIAAFTANKPAVELLLGKGALVNRSGWTPLHYAAASGEPSIAQMLLDRSAVVDALSPNKTTPVMMAARSGNIMMVKVLLDAGADASLKNDQGMTAIDFAREANAKDIVDGLTFRLKRAGKL</sequence>
<evidence type="ECO:0000313" key="5">
    <source>
        <dbReference type="Proteomes" id="UP000642180"/>
    </source>
</evidence>
<dbReference type="EMBL" id="BMDI01000001">
    <property type="protein sequence ID" value="GGI16745.1"/>
    <property type="molecule type" value="Genomic_DNA"/>
</dbReference>
<keyword evidence="1" id="KW-0677">Repeat</keyword>
<dbReference type="PANTHER" id="PTHR24203:SF45">
    <property type="entry name" value="ANKYRIN REPEAT DOMAIN 6"/>
    <property type="match status" value="1"/>
</dbReference>
<evidence type="ECO:0000313" key="4">
    <source>
        <dbReference type="EMBL" id="GGI16745.1"/>
    </source>
</evidence>
<evidence type="ECO:0008006" key="6">
    <source>
        <dbReference type="Google" id="ProtNLM"/>
    </source>
</evidence>
<evidence type="ECO:0000256" key="1">
    <source>
        <dbReference type="ARBA" id="ARBA00022737"/>
    </source>
</evidence>
<name>A0A8J3EZ93_9BURK</name>
<comment type="caution">
    <text evidence="4">The sequence shown here is derived from an EMBL/GenBank/DDBJ whole genome shotgun (WGS) entry which is preliminary data.</text>
</comment>
<dbReference type="PRINTS" id="PR01415">
    <property type="entry name" value="ANKYRIN"/>
</dbReference>
<dbReference type="RefSeq" id="WP_188379746.1">
    <property type="nucleotide sequence ID" value="NZ_BMDI01000001.1"/>
</dbReference>
<dbReference type="Gene3D" id="1.25.40.20">
    <property type="entry name" value="Ankyrin repeat-containing domain"/>
    <property type="match status" value="1"/>
</dbReference>
<dbReference type="PANTHER" id="PTHR24203">
    <property type="entry name" value="ANKYRIN REPEAT FAMILY PROTEIN"/>
    <property type="match status" value="1"/>
</dbReference>
<dbReference type="PROSITE" id="PS50088">
    <property type="entry name" value="ANK_REPEAT"/>
    <property type="match status" value="3"/>
</dbReference>
<keyword evidence="5" id="KW-1185">Reference proteome</keyword>